<feature type="domain" description="Peripheral subunit-binding (PSBD)" evidence="8">
    <location>
        <begin position="137"/>
        <end position="174"/>
    </location>
</feature>
<accession>A0ABD5USF3</accession>
<gene>
    <name evidence="9" type="ORF">ACFQE9_07460</name>
</gene>
<dbReference type="Gene3D" id="3.30.300.20">
    <property type="match status" value="1"/>
</dbReference>
<dbReference type="InterPro" id="IPR015946">
    <property type="entry name" value="KH_dom-like_a/b"/>
</dbReference>
<dbReference type="SUPFAM" id="SSF52777">
    <property type="entry name" value="CoA-dependent acyltransferases"/>
    <property type="match status" value="1"/>
</dbReference>
<evidence type="ECO:0000256" key="4">
    <source>
        <dbReference type="ARBA" id="ARBA00022823"/>
    </source>
</evidence>
<dbReference type="PROSITE" id="PS51826">
    <property type="entry name" value="PSBD"/>
    <property type="match status" value="2"/>
</dbReference>
<keyword evidence="10" id="KW-1185">Reference proteome</keyword>
<dbReference type="InterPro" id="IPR003016">
    <property type="entry name" value="2-oxoA_DH_lipoyl-BS"/>
</dbReference>
<dbReference type="Pfam" id="PF00364">
    <property type="entry name" value="Biotin_lipoyl"/>
    <property type="match status" value="1"/>
</dbReference>
<feature type="region of interest" description="Disordered" evidence="6">
    <location>
        <begin position="90"/>
        <end position="253"/>
    </location>
</feature>
<dbReference type="Pfam" id="PF02817">
    <property type="entry name" value="E3_binding"/>
    <property type="match status" value="2"/>
</dbReference>
<evidence type="ECO:0000256" key="2">
    <source>
        <dbReference type="ARBA" id="ARBA00007317"/>
    </source>
</evidence>
<dbReference type="SUPFAM" id="SSF82784">
    <property type="entry name" value="OsmC-like"/>
    <property type="match status" value="1"/>
</dbReference>
<organism evidence="9 10">
    <name type="scientific">Halopenitus salinus</name>
    <dbReference type="NCBI Taxonomy" id="1198295"/>
    <lineage>
        <taxon>Archaea</taxon>
        <taxon>Methanobacteriati</taxon>
        <taxon>Methanobacteriota</taxon>
        <taxon>Stenosarchaea group</taxon>
        <taxon>Halobacteria</taxon>
        <taxon>Halobacteriales</taxon>
        <taxon>Haloferacaceae</taxon>
        <taxon>Halopenitus</taxon>
    </lineage>
</organism>
<proteinExistence type="inferred from homology"/>
<dbReference type="InterPro" id="IPR001078">
    <property type="entry name" value="2-oxoacid_DH_actylTfrase"/>
</dbReference>
<dbReference type="InterPro" id="IPR011053">
    <property type="entry name" value="Single_hybrid_motif"/>
</dbReference>
<dbReference type="Gene3D" id="3.30.559.10">
    <property type="entry name" value="Chloramphenicol acetyltransferase-like domain"/>
    <property type="match status" value="1"/>
</dbReference>
<feature type="compositionally biased region" description="Low complexity" evidence="6">
    <location>
        <begin position="175"/>
        <end position="184"/>
    </location>
</feature>
<dbReference type="Gene3D" id="2.40.50.100">
    <property type="match status" value="1"/>
</dbReference>
<dbReference type="InterPro" id="IPR023213">
    <property type="entry name" value="CAT-like_dom_sf"/>
</dbReference>
<evidence type="ECO:0000256" key="1">
    <source>
        <dbReference type="ARBA" id="ARBA00001938"/>
    </source>
</evidence>
<dbReference type="GO" id="GO:0016746">
    <property type="term" value="F:acyltransferase activity"/>
    <property type="evidence" value="ECO:0007669"/>
    <property type="project" value="UniProtKB-KW"/>
</dbReference>
<dbReference type="CDD" id="cd06849">
    <property type="entry name" value="lipoyl_domain"/>
    <property type="match status" value="1"/>
</dbReference>
<comment type="caution">
    <text evidence="9">The sequence shown here is derived from an EMBL/GenBank/DDBJ whole genome shotgun (WGS) entry which is preliminary data.</text>
</comment>
<evidence type="ECO:0000256" key="6">
    <source>
        <dbReference type="SAM" id="MobiDB-lite"/>
    </source>
</evidence>
<evidence type="ECO:0000313" key="10">
    <source>
        <dbReference type="Proteomes" id="UP001596296"/>
    </source>
</evidence>
<protein>
    <submittedName>
        <fullName evidence="9">2-oxo acid dehydrogenase subunit E2</fullName>
    </submittedName>
</protein>
<dbReference type="InterPro" id="IPR036102">
    <property type="entry name" value="OsmC/Ohrsf"/>
</dbReference>
<dbReference type="Pfam" id="PF02566">
    <property type="entry name" value="OsmC"/>
    <property type="match status" value="1"/>
</dbReference>
<dbReference type="PANTHER" id="PTHR43178:SF5">
    <property type="entry name" value="LIPOAMIDE ACYLTRANSFERASE COMPONENT OF BRANCHED-CHAIN ALPHA-KETO ACID DEHYDROGENASE COMPLEX, MITOCHONDRIAL"/>
    <property type="match status" value="1"/>
</dbReference>
<evidence type="ECO:0000259" key="7">
    <source>
        <dbReference type="PROSITE" id="PS50968"/>
    </source>
</evidence>
<feature type="compositionally biased region" description="Low complexity" evidence="6">
    <location>
        <begin position="101"/>
        <end position="112"/>
    </location>
</feature>
<dbReference type="InterPro" id="IPR003718">
    <property type="entry name" value="OsmC/Ohr_fam"/>
</dbReference>
<dbReference type="AlphaFoldDB" id="A0ABD5USF3"/>
<dbReference type="InterPro" id="IPR000089">
    <property type="entry name" value="Biotin_lipoyl"/>
</dbReference>
<dbReference type="Proteomes" id="UP001596296">
    <property type="component" value="Unassembled WGS sequence"/>
</dbReference>
<dbReference type="InterPro" id="IPR036625">
    <property type="entry name" value="E3-bd_dom_sf"/>
</dbReference>
<dbReference type="PROSITE" id="PS50968">
    <property type="entry name" value="BIOTINYL_LIPOYL"/>
    <property type="match status" value="1"/>
</dbReference>
<keyword evidence="5" id="KW-0012">Acyltransferase</keyword>
<name>A0ABD5USF3_9EURY</name>
<dbReference type="PROSITE" id="PS00189">
    <property type="entry name" value="LIPOYL"/>
    <property type="match status" value="1"/>
</dbReference>
<sequence length="649" mass="67275">MGYVVKVPKLGLEMDAGTVVEWFLEEGDSVEAEEPIAEIESEKTTAEIDAREDGVLRRIVLAEGESAPPGAPMAVVAAADADIADLLAEAGASEGDDAEGAEASGTEAAETGGSVGEAEPEAGDDRGQATAGSGGGKISPRARKRADELDIDPATVSGSGPGGAVTEEDVERAAEGGTEAGTTDADAETGAGEEPEKVSPRARKRADELGVDLSTVTGTGPGGAVTAEDVEAAAERAGEEEPSDVAAGGQDEEGRTVVEERPLDGMRRTISSRLGESYRNAVHVTEHRTADAGSLRRAAKAATAVHGTDVSVTDVLVSALSAALEEHPAFNATFEEEVHRLYADRNVALAVDVDDGLITPVIGNVEERSIAELADERRRMTDRALSGEFTMDDLSGGTFTVSNLGLLGVESFDPIINPPQVAILGVNALSERAVARDGEVVVREVLPLDLSFDHRVVDGADAARFLATLVERLENPWPLLDGVSPSDAPAAVAANEGNDDPAADAVNEGDGVRALPERNATASLDPDLSGTVTAGGYEWPFDVTPEFGGGRHPTPIDYFTGALSACLSASIGVQADMREIAFEGIEVSAESEPAEGSVESIDLEVALSGVDDADDDALDRIVTGGERTCHVAELLREDLEVTVSWRRAD</sequence>
<keyword evidence="4" id="KW-0450">Lipoyl</keyword>
<dbReference type="Gene3D" id="4.10.320.10">
    <property type="entry name" value="E3-binding domain"/>
    <property type="match status" value="2"/>
</dbReference>
<evidence type="ECO:0000256" key="3">
    <source>
        <dbReference type="ARBA" id="ARBA00022679"/>
    </source>
</evidence>
<evidence type="ECO:0000313" key="9">
    <source>
        <dbReference type="EMBL" id="MFC6892445.1"/>
    </source>
</evidence>
<evidence type="ECO:0000259" key="8">
    <source>
        <dbReference type="PROSITE" id="PS51826"/>
    </source>
</evidence>
<dbReference type="InterPro" id="IPR004167">
    <property type="entry name" value="PSBD"/>
</dbReference>
<dbReference type="RefSeq" id="WP_379742644.1">
    <property type="nucleotide sequence ID" value="NZ_JBHSVN010000001.1"/>
</dbReference>
<comment type="cofactor">
    <cofactor evidence="1">
        <name>(R)-lipoate</name>
        <dbReference type="ChEBI" id="CHEBI:83088"/>
    </cofactor>
</comment>
<reference evidence="9 10" key="1">
    <citation type="journal article" date="2019" name="Int. J. Syst. Evol. Microbiol.">
        <title>The Global Catalogue of Microorganisms (GCM) 10K type strain sequencing project: providing services to taxonomists for standard genome sequencing and annotation.</title>
        <authorList>
            <consortium name="The Broad Institute Genomics Platform"/>
            <consortium name="The Broad Institute Genome Sequencing Center for Infectious Disease"/>
            <person name="Wu L."/>
            <person name="Ma J."/>
        </authorList>
    </citation>
    <scope>NUCLEOTIDE SEQUENCE [LARGE SCALE GENOMIC DNA]</scope>
    <source>
        <strain evidence="9 10">SKJ47</strain>
    </source>
</reference>
<dbReference type="Pfam" id="PF00198">
    <property type="entry name" value="2-oxoacid_dh"/>
    <property type="match status" value="1"/>
</dbReference>
<dbReference type="SUPFAM" id="SSF51230">
    <property type="entry name" value="Single hybrid motif"/>
    <property type="match status" value="1"/>
</dbReference>
<comment type="similarity">
    <text evidence="2">Belongs to the 2-oxoacid dehydrogenase family.</text>
</comment>
<dbReference type="InterPro" id="IPR050743">
    <property type="entry name" value="2-oxoacid_DH_E2_comp"/>
</dbReference>
<evidence type="ECO:0000256" key="5">
    <source>
        <dbReference type="ARBA" id="ARBA00023315"/>
    </source>
</evidence>
<dbReference type="PANTHER" id="PTHR43178">
    <property type="entry name" value="DIHYDROLIPOAMIDE ACETYLTRANSFERASE COMPONENT OF PYRUVATE DEHYDROGENASE COMPLEX"/>
    <property type="match status" value="1"/>
</dbReference>
<feature type="domain" description="Peripheral subunit-binding (PSBD)" evidence="8">
    <location>
        <begin position="197"/>
        <end position="234"/>
    </location>
</feature>
<keyword evidence="3" id="KW-0808">Transferase</keyword>
<dbReference type="SUPFAM" id="SSF47005">
    <property type="entry name" value="Peripheral subunit-binding domain of 2-oxo acid dehydrogenase complex"/>
    <property type="match status" value="2"/>
</dbReference>
<dbReference type="EMBL" id="JBHSXL010000006">
    <property type="protein sequence ID" value="MFC6892445.1"/>
    <property type="molecule type" value="Genomic_DNA"/>
</dbReference>
<feature type="domain" description="Lipoyl-binding" evidence="7">
    <location>
        <begin position="2"/>
        <end position="77"/>
    </location>
</feature>